<feature type="binding site" evidence="12">
    <location>
        <position position="78"/>
    </location>
    <ligand>
        <name>[4Fe-4S] cluster</name>
        <dbReference type="ChEBI" id="CHEBI:49883"/>
        <label>2</label>
    </ligand>
</feature>
<dbReference type="PANTHER" id="PTHR10849:SF24">
    <property type="entry name" value="NADH-QUINONE OXIDOREDUCTASE SUBUNIT I 2"/>
    <property type="match status" value="1"/>
</dbReference>
<keyword evidence="15" id="KW-0560">Oxidoreductase</keyword>
<comment type="cofactor">
    <cofactor evidence="12">
        <name>[4Fe-4S] cluster</name>
        <dbReference type="ChEBI" id="CHEBI:49883"/>
    </cofactor>
    <text evidence="12">Binds 2 [4Fe-4S] clusters per subunit.</text>
</comment>
<keyword evidence="10 12" id="KW-0830">Ubiquinone</keyword>
<evidence type="ECO:0000256" key="10">
    <source>
        <dbReference type="ARBA" id="ARBA00023075"/>
    </source>
</evidence>
<reference evidence="16" key="1">
    <citation type="submission" date="2016-12" db="EMBL/GenBank/DDBJ databases">
        <authorList>
            <person name="Brunel B."/>
        </authorList>
    </citation>
    <scope>NUCLEOTIDE SEQUENCE [LARGE SCALE GENOMIC DNA]</scope>
</reference>
<dbReference type="GO" id="GO:0048038">
    <property type="term" value="F:quinone binding"/>
    <property type="evidence" value="ECO:0007669"/>
    <property type="project" value="UniProtKB-KW"/>
</dbReference>
<feature type="binding site" evidence="12">
    <location>
        <position position="107"/>
    </location>
    <ligand>
        <name>[4Fe-4S] cluster</name>
        <dbReference type="ChEBI" id="CHEBI:49883"/>
        <label>2</label>
    </ligand>
</feature>
<keyword evidence="8 12" id="KW-0411">Iron-sulfur</keyword>
<dbReference type="PANTHER" id="PTHR10849">
    <property type="entry name" value="NADH DEHYDROGENASE UBIQUINONE IRON-SULFUR PROTEIN 8, MITOCHONDRIAL"/>
    <property type="match status" value="1"/>
</dbReference>
<dbReference type="GO" id="GO:0051539">
    <property type="term" value="F:4 iron, 4 sulfur cluster binding"/>
    <property type="evidence" value="ECO:0007669"/>
    <property type="project" value="UniProtKB-KW"/>
</dbReference>
<dbReference type="EC" id="7.1.1.-" evidence="12"/>
<evidence type="ECO:0000256" key="2">
    <source>
        <dbReference type="ARBA" id="ARBA00022485"/>
    </source>
</evidence>
<dbReference type="NCBIfam" id="TIGR01971">
    <property type="entry name" value="NuoI"/>
    <property type="match status" value="1"/>
</dbReference>
<organism evidence="15 16">
    <name type="scientific">Mesorhizobium delmotii</name>
    <dbReference type="NCBI Taxonomy" id="1631247"/>
    <lineage>
        <taxon>Bacteria</taxon>
        <taxon>Pseudomonadati</taxon>
        <taxon>Pseudomonadota</taxon>
        <taxon>Alphaproteobacteria</taxon>
        <taxon>Hyphomicrobiales</taxon>
        <taxon>Phyllobacteriaceae</taxon>
        <taxon>Mesorhizobium</taxon>
    </lineage>
</organism>
<evidence type="ECO:0000256" key="7">
    <source>
        <dbReference type="ARBA" id="ARBA00023004"/>
    </source>
</evidence>
<comment type="function">
    <text evidence="12">NDH-1 shuttles electrons from NADH, via FMN and iron-sulfur (Fe-S) centers, to quinones in the respiratory chain. The immediate electron acceptor for the enzyme in this species is believed to be ubiquinone. Couples the redox reaction to proton translocation (for every two electrons transferred, four hydrogen ions are translocated across the cytoplasmic membrane), and thus conserves the redox energy in a proton gradient.</text>
</comment>
<evidence type="ECO:0000313" key="15">
    <source>
        <dbReference type="EMBL" id="SJM35072.1"/>
    </source>
</evidence>
<dbReference type="InterPro" id="IPR010226">
    <property type="entry name" value="NADH_quinone_OxRdtase_chainI"/>
</dbReference>
<evidence type="ECO:0000256" key="12">
    <source>
        <dbReference type="HAMAP-Rule" id="MF_01351"/>
    </source>
</evidence>
<dbReference type="SUPFAM" id="SSF54862">
    <property type="entry name" value="4Fe-4S ferredoxins"/>
    <property type="match status" value="1"/>
</dbReference>
<keyword evidence="9 12" id="KW-0520">NAD</keyword>
<keyword evidence="16" id="KW-1185">Reference proteome</keyword>
<keyword evidence="13" id="KW-1133">Transmembrane helix</keyword>
<keyword evidence="7 12" id="KW-0408">Iron</keyword>
<feature type="binding site" evidence="12">
    <location>
        <position position="113"/>
    </location>
    <ligand>
        <name>[4Fe-4S] cluster</name>
        <dbReference type="ChEBI" id="CHEBI:49883"/>
        <label>2</label>
    </ligand>
</feature>
<feature type="binding site" evidence="12">
    <location>
        <position position="71"/>
    </location>
    <ligand>
        <name>[4Fe-4S] cluster</name>
        <dbReference type="ChEBI" id="CHEBI:49883"/>
        <label>1</label>
    </ligand>
</feature>
<dbReference type="GO" id="GO:0005506">
    <property type="term" value="F:iron ion binding"/>
    <property type="evidence" value="ECO:0007669"/>
    <property type="project" value="UniProtKB-UniRule"/>
</dbReference>
<dbReference type="GO" id="GO:0050136">
    <property type="term" value="F:NADH dehydrogenase (quinone) (non-electrogenic) activity"/>
    <property type="evidence" value="ECO:0007669"/>
    <property type="project" value="UniProtKB-UniRule"/>
</dbReference>
<evidence type="ECO:0000256" key="8">
    <source>
        <dbReference type="ARBA" id="ARBA00023014"/>
    </source>
</evidence>
<comment type="subunit">
    <text evidence="12">NDH-1 is composed of 14 different subunits. Subunits NuoA, H, J, K, L, M, N constitute the membrane sector of the complex.</text>
</comment>
<accession>A0A2P9AVF0</accession>
<dbReference type="EMBL" id="FUIG01000070">
    <property type="protein sequence ID" value="SJM35072.1"/>
    <property type="molecule type" value="Genomic_DNA"/>
</dbReference>
<keyword evidence="1 12" id="KW-1003">Cell membrane</keyword>
<evidence type="ECO:0000256" key="3">
    <source>
        <dbReference type="ARBA" id="ARBA00022719"/>
    </source>
</evidence>
<evidence type="ECO:0000256" key="11">
    <source>
        <dbReference type="ARBA" id="ARBA00023136"/>
    </source>
</evidence>
<comment type="similarity">
    <text evidence="12">Belongs to the complex I 23 kDa subunit family.</text>
</comment>
<dbReference type="AlphaFoldDB" id="A0A2P9AVF0"/>
<dbReference type="Proteomes" id="UP000245698">
    <property type="component" value="Unassembled WGS sequence"/>
</dbReference>
<sequence length="188" mass="21168">MSRALDRSGAWIGWAFFADLAGALALTFGYMFSRSVTMQYPDKEKWLPYSRYRGHHFLTRDEEGEIKCVACELCARICPCDCIEVIPYEDEKGNRHPAKFEIDMARCLFCGLCEDACPADAIALGQQYEFSSFSSRDLVVGRDDLLGKPGKATTGGGVVAARLNTEQDVLVETSEPQGYNWWRNIRRT</sequence>
<evidence type="ECO:0000259" key="14">
    <source>
        <dbReference type="PROSITE" id="PS51379"/>
    </source>
</evidence>
<feature type="domain" description="4Fe-4S ferredoxin-type" evidence="14">
    <location>
        <begin position="56"/>
        <end position="88"/>
    </location>
</feature>
<feature type="binding site" evidence="12">
    <location>
        <position position="74"/>
    </location>
    <ligand>
        <name>[4Fe-4S] cluster</name>
        <dbReference type="ChEBI" id="CHEBI:49883"/>
        <label>1</label>
    </ligand>
</feature>
<gene>
    <name evidence="12 15" type="primary">nuoI</name>
    <name evidence="15" type="ORF">BQ8482_60083</name>
</gene>
<dbReference type="HAMAP" id="MF_01351">
    <property type="entry name" value="NDH1_NuoI"/>
    <property type="match status" value="1"/>
</dbReference>
<dbReference type="PROSITE" id="PS51379">
    <property type="entry name" value="4FE4S_FER_2"/>
    <property type="match status" value="2"/>
</dbReference>
<keyword evidence="3 12" id="KW-0874">Quinone</keyword>
<feature type="domain" description="4Fe-4S ferredoxin-type" evidence="14">
    <location>
        <begin position="98"/>
        <end position="127"/>
    </location>
</feature>
<evidence type="ECO:0000256" key="13">
    <source>
        <dbReference type="SAM" id="Phobius"/>
    </source>
</evidence>
<dbReference type="RefSeq" id="WP_123151393.1">
    <property type="nucleotide sequence ID" value="NZ_FUIG01000070.1"/>
</dbReference>
<comment type="subcellular location">
    <subcellularLocation>
        <location evidence="12">Cell membrane</location>
        <topology evidence="12">Peripheral membrane protein</topology>
    </subcellularLocation>
</comment>
<dbReference type="Gene3D" id="3.30.70.3270">
    <property type="match status" value="1"/>
</dbReference>
<dbReference type="InterPro" id="IPR017900">
    <property type="entry name" value="4Fe4S_Fe_S_CS"/>
</dbReference>
<dbReference type="PROSITE" id="PS00198">
    <property type="entry name" value="4FE4S_FER_1"/>
    <property type="match status" value="2"/>
</dbReference>
<evidence type="ECO:0000256" key="9">
    <source>
        <dbReference type="ARBA" id="ARBA00023027"/>
    </source>
</evidence>
<keyword evidence="2 12" id="KW-0004">4Fe-4S</keyword>
<keyword evidence="6 12" id="KW-1278">Translocase</keyword>
<feature type="transmembrane region" description="Helical" evidence="13">
    <location>
        <begin position="12"/>
        <end position="33"/>
    </location>
</feature>
<feature type="binding site" evidence="12">
    <location>
        <position position="68"/>
    </location>
    <ligand>
        <name>[4Fe-4S] cluster</name>
        <dbReference type="ChEBI" id="CHEBI:49883"/>
        <label>1</label>
    </ligand>
</feature>
<keyword evidence="11 12" id="KW-0472">Membrane</keyword>
<dbReference type="GO" id="GO:0005886">
    <property type="term" value="C:plasma membrane"/>
    <property type="evidence" value="ECO:0007669"/>
    <property type="project" value="UniProtKB-SubCell"/>
</dbReference>
<evidence type="ECO:0000256" key="5">
    <source>
        <dbReference type="ARBA" id="ARBA00022737"/>
    </source>
</evidence>
<keyword evidence="4 12" id="KW-0479">Metal-binding</keyword>
<evidence type="ECO:0000256" key="4">
    <source>
        <dbReference type="ARBA" id="ARBA00022723"/>
    </source>
</evidence>
<keyword evidence="13" id="KW-0812">Transmembrane</keyword>
<keyword evidence="5" id="KW-0677">Repeat</keyword>
<feature type="binding site" evidence="12">
    <location>
        <position position="110"/>
    </location>
    <ligand>
        <name>[4Fe-4S] cluster</name>
        <dbReference type="ChEBI" id="CHEBI:49883"/>
        <label>2</label>
    </ligand>
</feature>
<comment type="catalytic activity">
    <reaction evidence="12">
        <text>a quinone + NADH + 5 H(+)(in) = a quinol + NAD(+) + 4 H(+)(out)</text>
        <dbReference type="Rhea" id="RHEA:57888"/>
        <dbReference type="ChEBI" id="CHEBI:15378"/>
        <dbReference type="ChEBI" id="CHEBI:24646"/>
        <dbReference type="ChEBI" id="CHEBI:57540"/>
        <dbReference type="ChEBI" id="CHEBI:57945"/>
        <dbReference type="ChEBI" id="CHEBI:132124"/>
    </reaction>
</comment>
<proteinExistence type="inferred from homology"/>
<dbReference type="Pfam" id="PF12838">
    <property type="entry name" value="Fer4_7"/>
    <property type="match status" value="1"/>
</dbReference>
<evidence type="ECO:0000256" key="6">
    <source>
        <dbReference type="ARBA" id="ARBA00022967"/>
    </source>
</evidence>
<evidence type="ECO:0000313" key="16">
    <source>
        <dbReference type="Proteomes" id="UP000245698"/>
    </source>
</evidence>
<dbReference type="InterPro" id="IPR017896">
    <property type="entry name" value="4Fe4S_Fe-S-bd"/>
</dbReference>
<evidence type="ECO:0000256" key="1">
    <source>
        <dbReference type="ARBA" id="ARBA00022475"/>
    </source>
</evidence>
<feature type="binding site" evidence="12">
    <location>
        <position position="117"/>
    </location>
    <ligand>
        <name>[4Fe-4S] cluster</name>
        <dbReference type="ChEBI" id="CHEBI:49883"/>
        <label>1</label>
    </ligand>
</feature>
<protein>
    <recommendedName>
        <fullName evidence="12">NADH-quinone oxidoreductase subunit I</fullName>
        <ecNumber evidence="12">7.1.1.-</ecNumber>
    </recommendedName>
    <alternativeName>
        <fullName evidence="12">NADH dehydrogenase I subunit I</fullName>
    </alternativeName>
    <alternativeName>
        <fullName evidence="12">NDH-1 subunit I</fullName>
    </alternativeName>
</protein>
<name>A0A2P9AVF0_9HYPH</name>